<comment type="catalytic activity">
    <reaction evidence="20">
        <text>(2E)-decenoyl-CoA + NADPH + H(+) = decanoyl-CoA + NADP(+)</text>
        <dbReference type="Rhea" id="RHEA:44960"/>
        <dbReference type="ChEBI" id="CHEBI:15378"/>
        <dbReference type="ChEBI" id="CHEBI:57783"/>
        <dbReference type="ChEBI" id="CHEBI:58349"/>
        <dbReference type="ChEBI" id="CHEBI:61406"/>
        <dbReference type="ChEBI" id="CHEBI:61430"/>
    </reaction>
    <physiologicalReaction direction="left-to-right" evidence="20">
        <dbReference type="Rhea" id="RHEA:44961"/>
    </physiologicalReaction>
</comment>
<evidence type="ECO:0000256" key="18">
    <source>
        <dbReference type="ARBA" id="ARBA00049108"/>
    </source>
</evidence>
<keyword evidence="8" id="KW-0560">Oxidoreductase</keyword>
<dbReference type="PANTHER" id="PTHR24317">
    <property type="entry name" value="PEROXISOMAL TRANS-2-ENOYL-COA REDUCTASE"/>
    <property type="match status" value="1"/>
</dbReference>
<comment type="pathway">
    <text evidence="2">Lipid metabolism.</text>
</comment>
<keyword evidence="5" id="KW-0597">Phosphoprotein</keyword>
<evidence type="ECO:0000256" key="1">
    <source>
        <dbReference type="ARBA" id="ARBA00004275"/>
    </source>
</evidence>
<dbReference type="Pfam" id="PF13561">
    <property type="entry name" value="adh_short_C2"/>
    <property type="match status" value="1"/>
</dbReference>
<dbReference type="GO" id="GO:0019166">
    <property type="term" value="F:trans-2-enoyl-CoA reductase (NADPH) activity"/>
    <property type="evidence" value="ECO:0007669"/>
    <property type="project" value="UniProtKB-EC"/>
</dbReference>
<dbReference type="GO" id="GO:0006633">
    <property type="term" value="P:fatty acid biosynthetic process"/>
    <property type="evidence" value="ECO:0007669"/>
    <property type="project" value="UniProtKB-KW"/>
</dbReference>
<evidence type="ECO:0000256" key="11">
    <source>
        <dbReference type="ARBA" id="ARBA00023160"/>
    </source>
</evidence>
<evidence type="ECO:0000256" key="5">
    <source>
        <dbReference type="ARBA" id="ARBA00022553"/>
    </source>
</evidence>
<evidence type="ECO:0000256" key="2">
    <source>
        <dbReference type="ARBA" id="ARBA00005189"/>
    </source>
</evidence>
<keyword evidence="10" id="KW-0576">Peroxisome</keyword>
<evidence type="ECO:0000256" key="15">
    <source>
        <dbReference type="ARBA" id="ARBA00041063"/>
    </source>
</evidence>
<dbReference type="Proteomes" id="UP000241229">
    <property type="component" value="Unassembled WGS sequence"/>
</dbReference>
<dbReference type="RefSeq" id="WP_106773460.1">
    <property type="nucleotide sequence ID" value="NZ_PXYK01000016.1"/>
</dbReference>
<evidence type="ECO:0000256" key="12">
    <source>
        <dbReference type="ARBA" id="ARBA00037124"/>
    </source>
</evidence>
<dbReference type="InterPro" id="IPR002347">
    <property type="entry name" value="SDR_fam"/>
</dbReference>
<dbReference type="InterPro" id="IPR036291">
    <property type="entry name" value="NAD(P)-bd_dom_sf"/>
</dbReference>
<evidence type="ECO:0000256" key="7">
    <source>
        <dbReference type="ARBA" id="ARBA00022857"/>
    </source>
</evidence>
<dbReference type="PANTHER" id="PTHR24317:SF7">
    <property type="entry name" value="PEROXISOMAL TRANS-2-ENOYL-COA REDUCTASE"/>
    <property type="match status" value="1"/>
</dbReference>
<keyword evidence="11" id="KW-0275">Fatty acid biosynthesis</keyword>
<evidence type="ECO:0000256" key="6">
    <source>
        <dbReference type="ARBA" id="ARBA00022832"/>
    </source>
</evidence>
<keyword evidence="9" id="KW-0443">Lipid metabolism</keyword>
<evidence type="ECO:0000256" key="9">
    <source>
        <dbReference type="ARBA" id="ARBA00023098"/>
    </source>
</evidence>
<dbReference type="InterPro" id="IPR057326">
    <property type="entry name" value="KR_dom"/>
</dbReference>
<evidence type="ECO:0000256" key="16">
    <source>
        <dbReference type="ARBA" id="ARBA00047570"/>
    </source>
</evidence>
<comment type="catalytic activity">
    <reaction evidence="17">
        <text>(2E)-tetradecenoyl-CoA + NADPH + H(+) = tetradecanoyl-CoA + NADP(+)</text>
        <dbReference type="Rhea" id="RHEA:44968"/>
        <dbReference type="ChEBI" id="CHEBI:15378"/>
        <dbReference type="ChEBI" id="CHEBI:57385"/>
        <dbReference type="ChEBI" id="CHEBI:57783"/>
        <dbReference type="ChEBI" id="CHEBI:58349"/>
        <dbReference type="ChEBI" id="CHEBI:61405"/>
    </reaction>
    <physiologicalReaction direction="left-to-right" evidence="17">
        <dbReference type="Rhea" id="RHEA:44969"/>
    </physiologicalReaction>
</comment>
<dbReference type="SMART" id="SM00822">
    <property type="entry name" value="PKS_KR"/>
    <property type="match status" value="1"/>
</dbReference>
<evidence type="ECO:0000256" key="19">
    <source>
        <dbReference type="ARBA" id="ARBA00049251"/>
    </source>
</evidence>
<evidence type="ECO:0000256" key="8">
    <source>
        <dbReference type="ARBA" id="ARBA00023002"/>
    </source>
</evidence>
<dbReference type="AlphaFoldDB" id="A0A2P7S5S8"/>
<comment type="subcellular location">
    <subcellularLocation>
        <location evidence="1">Peroxisome</location>
    </subcellularLocation>
</comment>
<reference evidence="23 24" key="1">
    <citation type="submission" date="2018-03" db="EMBL/GenBank/DDBJ databases">
        <title>The draft genome of Mesorhizobium sp. 6GN-30.</title>
        <authorList>
            <person name="Liu L."/>
            <person name="Li L."/>
            <person name="Wang T."/>
            <person name="Zhang X."/>
            <person name="Liang L."/>
        </authorList>
    </citation>
    <scope>NUCLEOTIDE SEQUENCE [LARGE SCALE GENOMIC DNA]</scope>
    <source>
        <strain evidence="23 24">6GN30</strain>
    </source>
</reference>
<comment type="caution">
    <text evidence="23">The sequence shown here is derived from an EMBL/GenBank/DDBJ whole genome shotgun (WGS) entry which is preliminary data.</text>
</comment>
<dbReference type="InterPro" id="IPR052388">
    <property type="entry name" value="Peroxisomal_t2-enoyl-CoA_red"/>
</dbReference>
<keyword evidence="4" id="KW-0444">Lipid biosynthesis</keyword>
<evidence type="ECO:0000256" key="17">
    <source>
        <dbReference type="ARBA" id="ARBA00048686"/>
    </source>
</evidence>
<evidence type="ECO:0000259" key="22">
    <source>
        <dbReference type="SMART" id="SM00822"/>
    </source>
</evidence>
<dbReference type="EMBL" id="PXYK01000016">
    <property type="protein sequence ID" value="PSJ57781.1"/>
    <property type="molecule type" value="Genomic_DNA"/>
</dbReference>
<evidence type="ECO:0000256" key="4">
    <source>
        <dbReference type="ARBA" id="ARBA00022516"/>
    </source>
</evidence>
<dbReference type="SUPFAM" id="SSF51735">
    <property type="entry name" value="NAD(P)-binding Rossmann-fold domains"/>
    <property type="match status" value="1"/>
</dbReference>
<evidence type="ECO:0000256" key="10">
    <source>
        <dbReference type="ARBA" id="ARBA00023140"/>
    </source>
</evidence>
<comment type="catalytic activity">
    <reaction evidence="21">
        <text>(2E)-octenoyl-CoA + NADPH + H(+) = octanoyl-CoA + NADP(+)</text>
        <dbReference type="Rhea" id="RHEA:44952"/>
        <dbReference type="ChEBI" id="CHEBI:15378"/>
        <dbReference type="ChEBI" id="CHEBI:57386"/>
        <dbReference type="ChEBI" id="CHEBI:57783"/>
        <dbReference type="ChEBI" id="CHEBI:58349"/>
        <dbReference type="ChEBI" id="CHEBI:62242"/>
    </reaction>
    <physiologicalReaction direction="left-to-right" evidence="21">
        <dbReference type="Rhea" id="RHEA:44953"/>
    </physiologicalReaction>
</comment>
<evidence type="ECO:0000256" key="21">
    <source>
        <dbReference type="ARBA" id="ARBA00049559"/>
    </source>
</evidence>
<sequence length="289" mass="31117">MGYNSVFAPDLFKGRTIIVTGGGSGLGRCMAHELAHLGANVVIVGRNPEKLDKVVAEITEDGGKVTAMTCDIREETQVIAVIDQTLEKFGAIHGLVNNAGGQYRTEMKTISTKGFEAVVRNNLTGGFIFMREAYLRWMEANGGAIVNIIADIWNGWPEFAHSGAARGGMLTLTETAACEWAHSGVRVNSVAPGGIASSGFDTYPPEITQRLLDYAGKVPLPRYGTEAEISAAVVFLLSPAAAYITGTCLRVDGGAPNGRQTWTQDYEARNIPEFNGFHRAVQPEVLKRR</sequence>
<evidence type="ECO:0000313" key="23">
    <source>
        <dbReference type="EMBL" id="PSJ57781.1"/>
    </source>
</evidence>
<gene>
    <name evidence="23" type="ORF">C7I84_17335</name>
</gene>
<comment type="similarity">
    <text evidence="3">Belongs to the short-chain dehydrogenases/reductases (SDR) family.</text>
</comment>
<accession>A0A2P7S5S8</accession>
<keyword evidence="24" id="KW-1185">Reference proteome</keyword>
<comment type="function">
    <text evidence="12">Participates in chain elongation of fatty acids. Catalyzes the reduction of trans-2-enoyl-CoAs of varying chain lengths from 6:1 to 16:1, having maximum activity with 10:1 CoA. Has no 2,4-dienoyl-CoA reductase activity.</text>
</comment>
<name>A0A2P7S5S8_9HYPH</name>
<dbReference type="OrthoDB" id="9797020at2"/>
<keyword evidence="6" id="KW-0276">Fatty acid metabolism</keyword>
<evidence type="ECO:0000256" key="3">
    <source>
        <dbReference type="ARBA" id="ARBA00006484"/>
    </source>
</evidence>
<dbReference type="EC" id="1.3.1.38" evidence="14"/>
<comment type="catalytic activity">
    <reaction evidence="16">
        <text>(2E)-dodecenoyl-CoA + NADPH + H(+) = dodecanoyl-CoA + NADP(+)</text>
        <dbReference type="Rhea" id="RHEA:44964"/>
        <dbReference type="ChEBI" id="CHEBI:15378"/>
        <dbReference type="ChEBI" id="CHEBI:57330"/>
        <dbReference type="ChEBI" id="CHEBI:57375"/>
        <dbReference type="ChEBI" id="CHEBI:57783"/>
        <dbReference type="ChEBI" id="CHEBI:58349"/>
    </reaction>
    <physiologicalReaction direction="left-to-right" evidence="16">
        <dbReference type="Rhea" id="RHEA:44965"/>
    </physiologicalReaction>
</comment>
<evidence type="ECO:0000256" key="20">
    <source>
        <dbReference type="ARBA" id="ARBA00049386"/>
    </source>
</evidence>
<dbReference type="FunFam" id="3.40.50.720:FF:000084">
    <property type="entry name" value="Short-chain dehydrogenase reductase"/>
    <property type="match status" value="1"/>
</dbReference>
<evidence type="ECO:0000256" key="14">
    <source>
        <dbReference type="ARBA" id="ARBA00038849"/>
    </source>
</evidence>
<evidence type="ECO:0000256" key="13">
    <source>
        <dbReference type="ARBA" id="ARBA00038622"/>
    </source>
</evidence>
<organism evidence="23 24">
    <name type="scientific">Kumtagia ephedrae</name>
    <dbReference type="NCBI Taxonomy" id="2116701"/>
    <lineage>
        <taxon>Bacteria</taxon>
        <taxon>Pseudomonadati</taxon>
        <taxon>Pseudomonadota</taxon>
        <taxon>Alphaproteobacteria</taxon>
        <taxon>Hyphomicrobiales</taxon>
        <taxon>Phyllobacteriaceae</taxon>
        <taxon>Kumtagia</taxon>
    </lineage>
</organism>
<dbReference type="PRINTS" id="PR00081">
    <property type="entry name" value="GDHRDH"/>
</dbReference>
<evidence type="ECO:0000313" key="24">
    <source>
        <dbReference type="Proteomes" id="UP000241229"/>
    </source>
</evidence>
<dbReference type="Gene3D" id="3.40.50.720">
    <property type="entry name" value="NAD(P)-binding Rossmann-like Domain"/>
    <property type="match status" value="1"/>
</dbReference>
<feature type="domain" description="Ketoreductase" evidence="22">
    <location>
        <begin position="15"/>
        <end position="183"/>
    </location>
</feature>
<keyword evidence="7" id="KW-0521">NADP</keyword>
<protein>
    <recommendedName>
        <fullName evidence="15">Peroxisomal trans-2-enoyl-CoA reductase</fullName>
        <ecNumber evidence="14">1.3.1.38</ecNumber>
    </recommendedName>
</protein>
<proteinExistence type="inferred from homology"/>
<comment type="catalytic activity">
    <reaction evidence="19">
        <text>a (2E)-enoyl-CoA + NADPH + H(+) = a 2,3-saturated acyl-CoA + NADP(+)</text>
        <dbReference type="Rhea" id="RHEA:33763"/>
        <dbReference type="ChEBI" id="CHEBI:15378"/>
        <dbReference type="ChEBI" id="CHEBI:57783"/>
        <dbReference type="ChEBI" id="CHEBI:58349"/>
        <dbReference type="ChEBI" id="CHEBI:58856"/>
        <dbReference type="ChEBI" id="CHEBI:65111"/>
        <dbReference type="EC" id="1.3.1.38"/>
    </reaction>
    <physiologicalReaction direction="left-to-right" evidence="19">
        <dbReference type="Rhea" id="RHEA:33764"/>
    </physiologicalReaction>
</comment>
<comment type="catalytic activity">
    <reaction evidence="18">
        <text>(2E)-hexenoyl-CoA + NADPH + H(+) = hexanoyl-CoA + NADP(+)</text>
        <dbReference type="Rhea" id="RHEA:44956"/>
        <dbReference type="ChEBI" id="CHEBI:15378"/>
        <dbReference type="ChEBI" id="CHEBI:57783"/>
        <dbReference type="ChEBI" id="CHEBI:58349"/>
        <dbReference type="ChEBI" id="CHEBI:62077"/>
        <dbReference type="ChEBI" id="CHEBI:62620"/>
    </reaction>
    <physiologicalReaction direction="left-to-right" evidence="18">
        <dbReference type="Rhea" id="RHEA:44957"/>
    </physiologicalReaction>
</comment>
<comment type="subunit">
    <text evidence="13">Interacts with PEX5, probably required to target it into peroxisomes.</text>
</comment>